<gene>
    <name evidence="2" type="ORF">CNMCM6106_003123</name>
</gene>
<name>A0A8H6Q5S2_9EURO</name>
<reference evidence="2" key="1">
    <citation type="submission" date="2020-06" db="EMBL/GenBank/DDBJ databases">
        <title>Draft genome sequences of strains closely related to Aspergillus parafelis and Aspergillus hiratsukae.</title>
        <authorList>
            <person name="Dos Santos R.A.C."/>
            <person name="Rivero-Menendez O."/>
            <person name="Steenwyk J.L."/>
            <person name="Mead M.E."/>
            <person name="Goldman G.H."/>
            <person name="Alastruey-Izquierdo A."/>
            <person name="Rokas A."/>
        </authorList>
    </citation>
    <scope>NUCLEOTIDE SEQUENCE</scope>
    <source>
        <strain evidence="2">CNM-CM6106</strain>
    </source>
</reference>
<dbReference type="AlphaFoldDB" id="A0A8H6Q5S2"/>
<feature type="region of interest" description="Disordered" evidence="1">
    <location>
        <begin position="55"/>
        <end position="88"/>
    </location>
</feature>
<evidence type="ECO:0000313" key="2">
    <source>
        <dbReference type="EMBL" id="KAF7167671.1"/>
    </source>
</evidence>
<accession>A0A8H6Q5S2</accession>
<organism evidence="2 3">
    <name type="scientific">Aspergillus hiratsukae</name>
    <dbReference type="NCBI Taxonomy" id="1194566"/>
    <lineage>
        <taxon>Eukaryota</taxon>
        <taxon>Fungi</taxon>
        <taxon>Dikarya</taxon>
        <taxon>Ascomycota</taxon>
        <taxon>Pezizomycotina</taxon>
        <taxon>Eurotiomycetes</taxon>
        <taxon>Eurotiomycetidae</taxon>
        <taxon>Eurotiales</taxon>
        <taxon>Aspergillaceae</taxon>
        <taxon>Aspergillus</taxon>
        <taxon>Aspergillus subgen. Fumigati</taxon>
    </lineage>
</organism>
<sequence>MAEQLLSWLNDQVNFRQAYSFSWRDFIKLLAEITNRPGVYGIPPENVANLVSSLQEQNGKGKQRRTSAEAGKASEEAPVSEPPFNDDKEFDANLAAELEVEGDEATSWLHLRLSILPRRARERE</sequence>
<dbReference type="EMBL" id="JACBAF010002103">
    <property type="protein sequence ID" value="KAF7167671.1"/>
    <property type="molecule type" value="Genomic_DNA"/>
</dbReference>
<dbReference type="Proteomes" id="UP000662466">
    <property type="component" value="Unassembled WGS sequence"/>
</dbReference>
<comment type="caution">
    <text evidence="2">The sequence shown here is derived from an EMBL/GenBank/DDBJ whole genome shotgun (WGS) entry which is preliminary data.</text>
</comment>
<protein>
    <submittedName>
        <fullName evidence="2">Uncharacterized protein</fullName>
    </submittedName>
</protein>
<proteinExistence type="predicted"/>
<evidence type="ECO:0000313" key="3">
    <source>
        <dbReference type="Proteomes" id="UP000662466"/>
    </source>
</evidence>
<evidence type="ECO:0000256" key="1">
    <source>
        <dbReference type="SAM" id="MobiDB-lite"/>
    </source>
</evidence>